<gene>
    <name evidence="2" type="ORF">FRACA_1390016</name>
</gene>
<protein>
    <submittedName>
        <fullName evidence="2">Uncharacterized protein</fullName>
    </submittedName>
</protein>
<sequence length="218" mass="22211">MWGSALGAHPGAGRRPARRWWSSPLAAATGVLLLVGGGLSLAACGGSGSDAGTHPAAGPSASGGSARPAGRATPEPSGTLDATDAHLVAMLRPFAVTDCHTAPRGAGVSAAVDCVPGVSTAAAAPGAVSVVRYTDAATLRADVGRRSAALTDVGECSRGQTSIERWAHSSRRRGTFLCSAVPDRFSVFWTVDDELLGFSAEDSDAARLLAWWRDYDPV</sequence>
<dbReference type="Proteomes" id="UP000234331">
    <property type="component" value="Unassembled WGS sequence"/>
</dbReference>
<accession>A0A2I2KL55</accession>
<organism evidence="2 3">
    <name type="scientific">Frankia canadensis</name>
    <dbReference type="NCBI Taxonomy" id="1836972"/>
    <lineage>
        <taxon>Bacteria</taxon>
        <taxon>Bacillati</taxon>
        <taxon>Actinomycetota</taxon>
        <taxon>Actinomycetes</taxon>
        <taxon>Frankiales</taxon>
        <taxon>Frankiaceae</taxon>
        <taxon>Frankia</taxon>
    </lineage>
</organism>
<keyword evidence="3" id="KW-1185">Reference proteome</keyword>
<dbReference type="EMBL" id="FZMO01000045">
    <property type="protein sequence ID" value="SNQ46400.1"/>
    <property type="molecule type" value="Genomic_DNA"/>
</dbReference>
<evidence type="ECO:0000313" key="3">
    <source>
        <dbReference type="Proteomes" id="UP000234331"/>
    </source>
</evidence>
<name>A0A2I2KL55_9ACTN</name>
<feature type="compositionally biased region" description="Low complexity" evidence="1">
    <location>
        <begin position="50"/>
        <end position="72"/>
    </location>
</feature>
<feature type="region of interest" description="Disordered" evidence="1">
    <location>
        <begin position="48"/>
        <end position="80"/>
    </location>
</feature>
<evidence type="ECO:0000256" key="1">
    <source>
        <dbReference type="SAM" id="MobiDB-lite"/>
    </source>
</evidence>
<proteinExistence type="predicted"/>
<evidence type="ECO:0000313" key="2">
    <source>
        <dbReference type="EMBL" id="SNQ46400.1"/>
    </source>
</evidence>
<reference evidence="2 3" key="1">
    <citation type="submission" date="2017-06" db="EMBL/GenBank/DDBJ databases">
        <authorList>
            <person name="Kim H.J."/>
            <person name="Triplett B.A."/>
        </authorList>
    </citation>
    <scope>NUCLEOTIDE SEQUENCE [LARGE SCALE GENOMIC DNA]</scope>
    <source>
        <strain evidence="2">FRACA_ARgP5</strain>
    </source>
</reference>
<dbReference type="AlphaFoldDB" id="A0A2I2KL55"/>